<proteinExistence type="predicted"/>
<organism evidence="2">
    <name type="scientific">Siphoviridae sp. ctu1o13</name>
    <dbReference type="NCBI Taxonomy" id="2825711"/>
    <lineage>
        <taxon>Viruses</taxon>
        <taxon>Duplodnaviria</taxon>
        <taxon>Heunggongvirae</taxon>
        <taxon>Uroviricota</taxon>
        <taxon>Caudoviricetes</taxon>
    </lineage>
</organism>
<feature type="region of interest" description="Disordered" evidence="1">
    <location>
        <begin position="1"/>
        <end position="27"/>
    </location>
</feature>
<sequence length="63" mass="7099">MPNHASSFQYPPKPHECEKSRLTRPGKRITMKSPKDIAKAAFMGAGFRVPFSGGLRYMIPHKI</sequence>
<name>A0A8S5UYY6_9CAUD</name>
<evidence type="ECO:0000256" key="1">
    <source>
        <dbReference type="SAM" id="MobiDB-lite"/>
    </source>
</evidence>
<dbReference type="EMBL" id="BK016170">
    <property type="protein sequence ID" value="DAF99701.1"/>
    <property type="molecule type" value="Genomic_DNA"/>
</dbReference>
<reference evidence="2" key="1">
    <citation type="journal article" date="2021" name="Proc. Natl. Acad. Sci. U.S.A.">
        <title>A Catalog of Tens of Thousands of Viruses from Human Metagenomes Reveals Hidden Associations with Chronic Diseases.</title>
        <authorList>
            <person name="Tisza M.J."/>
            <person name="Buck C.B."/>
        </authorList>
    </citation>
    <scope>NUCLEOTIDE SEQUENCE</scope>
    <source>
        <strain evidence="2">Ctu1o13</strain>
    </source>
</reference>
<evidence type="ECO:0000313" key="2">
    <source>
        <dbReference type="EMBL" id="DAF99701.1"/>
    </source>
</evidence>
<protein>
    <submittedName>
        <fullName evidence="2">Uncharacterized protein</fullName>
    </submittedName>
</protein>
<accession>A0A8S5UYY6</accession>